<sequence length="52" mass="5807">MNNNNRGAAVGSVVGIFLKHPRFWSYFFAGIGAHHAYSKGPVKLHIFRCDNC</sequence>
<accession>G0QKP5</accession>
<protein>
    <submittedName>
        <fullName evidence="1">Uncharacterized protein</fullName>
    </submittedName>
</protein>
<dbReference type="InParanoid" id="G0QKP5"/>
<dbReference type="EMBL" id="GL983181">
    <property type="protein sequence ID" value="EGR34199.1"/>
    <property type="molecule type" value="Genomic_DNA"/>
</dbReference>
<dbReference type="Proteomes" id="UP000008983">
    <property type="component" value="Unassembled WGS sequence"/>
</dbReference>
<reference evidence="1 2" key="1">
    <citation type="submission" date="2011-07" db="EMBL/GenBank/DDBJ databases">
        <authorList>
            <person name="Coyne R."/>
            <person name="Brami D."/>
            <person name="Johnson J."/>
            <person name="Hostetler J."/>
            <person name="Hannick L."/>
            <person name="Clark T."/>
            <person name="Cassidy-Hanley D."/>
            <person name="Inman J."/>
        </authorList>
    </citation>
    <scope>NUCLEOTIDE SEQUENCE [LARGE SCALE GENOMIC DNA]</scope>
    <source>
        <strain evidence="1 2">G5</strain>
    </source>
</reference>
<gene>
    <name evidence="1" type="ORF">IMG5_020540</name>
</gene>
<dbReference type="RefSeq" id="XP_004039503.1">
    <property type="nucleotide sequence ID" value="XM_004039455.1"/>
</dbReference>
<dbReference type="AlphaFoldDB" id="G0QKP5"/>
<name>G0QKP5_ICHMU</name>
<evidence type="ECO:0000313" key="1">
    <source>
        <dbReference type="EMBL" id="EGR34199.1"/>
    </source>
</evidence>
<evidence type="ECO:0000313" key="2">
    <source>
        <dbReference type="Proteomes" id="UP000008983"/>
    </source>
</evidence>
<proteinExistence type="predicted"/>
<organism evidence="1 2">
    <name type="scientific">Ichthyophthirius multifiliis</name>
    <name type="common">White spot disease agent</name>
    <name type="synonym">Ich</name>
    <dbReference type="NCBI Taxonomy" id="5932"/>
    <lineage>
        <taxon>Eukaryota</taxon>
        <taxon>Sar</taxon>
        <taxon>Alveolata</taxon>
        <taxon>Ciliophora</taxon>
        <taxon>Intramacronucleata</taxon>
        <taxon>Oligohymenophorea</taxon>
        <taxon>Hymenostomatida</taxon>
        <taxon>Ophryoglenina</taxon>
        <taxon>Ichthyophthirius</taxon>
    </lineage>
</organism>
<dbReference type="GeneID" id="14910391"/>
<keyword evidence="2" id="KW-1185">Reference proteome</keyword>
<dbReference type="OrthoDB" id="10452210at2759"/>